<dbReference type="Pfam" id="PF22527">
    <property type="entry name" value="DEXQc_Suv3"/>
    <property type="match status" value="1"/>
</dbReference>
<evidence type="ECO:0000313" key="14">
    <source>
        <dbReference type="EMBL" id="KAG0661848.1"/>
    </source>
</evidence>
<dbReference type="InterPro" id="IPR027417">
    <property type="entry name" value="P-loop_NTPase"/>
</dbReference>
<dbReference type="GO" id="GO:0000965">
    <property type="term" value="P:mitochondrial RNA 3'-end processing"/>
    <property type="evidence" value="ECO:0007669"/>
    <property type="project" value="TreeGrafter"/>
</dbReference>
<evidence type="ECO:0000256" key="6">
    <source>
        <dbReference type="ARBA" id="ARBA00022801"/>
    </source>
</evidence>
<keyword evidence="8" id="KW-0067">ATP-binding</keyword>
<dbReference type="EC" id="3.6.4.13" evidence="4"/>
<dbReference type="OrthoDB" id="6692397at2759"/>
<keyword evidence="10" id="KW-0496">Mitochondrion</keyword>
<dbReference type="InterPro" id="IPR041082">
    <property type="entry name" value="Suv3_C_1"/>
</dbReference>
<comment type="catalytic activity">
    <reaction evidence="11">
        <text>ATP + H2O = ADP + phosphate + H(+)</text>
        <dbReference type="Rhea" id="RHEA:13065"/>
        <dbReference type="ChEBI" id="CHEBI:15377"/>
        <dbReference type="ChEBI" id="CHEBI:15378"/>
        <dbReference type="ChEBI" id="CHEBI:30616"/>
        <dbReference type="ChEBI" id="CHEBI:43474"/>
        <dbReference type="ChEBI" id="CHEBI:456216"/>
        <dbReference type="EC" id="3.6.4.13"/>
    </reaction>
</comment>
<evidence type="ECO:0000256" key="7">
    <source>
        <dbReference type="ARBA" id="ARBA00022806"/>
    </source>
</evidence>
<comment type="cofactor">
    <cofactor evidence="1">
        <name>Mn(2+)</name>
        <dbReference type="ChEBI" id="CHEBI:29035"/>
    </cofactor>
</comment>
<dbReference type="InterPro" id="IPR055206">
    <property type="entry name" value="DEXQc_SUV3"/>
</dbReference>
<evidence type="ECO:0000256" key="1">
    <source>
        <dbReference type="ARBA" id="ARBA00001936"/>
    </source>
</evidence>
<dbReference type="PANTHER" id="PTHR12131">
    <property type="entry name" value="ATP-DEPENDENT RNA AND DNA HELICASE"/>
    <property type="match status" value="1"/>
</dbReference>
<dbReference type="Gene3D" id="3.40.50.300">
    <property type="entry name" value="P-loop containing nucleotide triphosphate hydrolases"/>
    <property type="match status" value="2"/>
</dbReference>
<dbReference type="InterPro" id="IPR022192">
    <property type="entry name" value="SUV3_C"/>
</dbReference>
<dbReference type="Pfam" id="PF18147">
    <property type="entry name" value="Suv3_C_1"/>
    <property type="match status" value="1"/>
</dbReference>
<evidence type="ECO:0000256" key="3">
    <source>
        <dbReference type="ARBA" id="ARBA00004173"/>
    </source>
</evidence>
<comment type="subcellular location">
    <subcellularLocation>
        <location evidence="3">Mitochondrion</location>
    </subcellularLocation>
</comment>
<dbReference type="GO" id="GO:0045025">
    <property type="term" value="C:mitochondrial degradosome"/>
    <property type="evidence" value="ECO:0007669"/>
    <property type="project" value="TreeGrafter"/>
</dbReference>
<dbReference type="Pfam" id="PF12513">
    <property type="entry name" value="SUV3_C"/>
    <property type="match status" value="1"/>
</dbReference>
<keyword evidence="5" id="KW-0547">Nucleotide-binding</keyword>
<dbReference type="GO" id="GO:0003724">
    <property type="term" value="F:RNA helicase activity"/>
    <property type="evidence" value="ECO:0007669"/>
    <property type="project" value="UniProtKB-EC"/>
</dbReference>
<dbReference type="Gene3D" id="1.20.272.40">
    <property type="match status" value="1"/>
</dbReference>
<dbReference type="Pfam" id="PF00271">
    <property type="entry name" value="Helicase_C"/>
    <property type="match status" value="1"/>
</dbReference>
<sequence>MLLPAPPPRSLSLLPLARAFSAAPLARRAASQQKQQHSKRQGNSHYARSSPPHTHRQRYPGANSRGGGGAAGRGRPGPSSIATPQLVSKLEHHLEQVWAKHGAPARSLRQLATDLGVDVRTLARLANQFAHAAQPTLPGAADGDDLQQQSSGIEWDLDAIRAAYIADGPDALFNATLATFLAWLRVHVPLPTPTRAHPLPDPGLSKLHQLAAIADRRFAYEDFPDARQRRRRLILHVGPTNSGKTHSALVALARARTGAYAGPLRLLAHEVFARFNEGKIGDEGKRTCNLVTGEEQRILDPDAGLQSCTVEMFPLSKRLDVGVVDEIQMIGDPQRGTAWTSAVIGALCDELHLCGEESVVDLVQKIAAELGDECVVKRYQRLSPLVVADSSLGGDLSRIRKGDCVVTFSRSNIFAFKRAVEEKTGLRVAVAYGGLPPEVREEQARAFNEGSYDVLVASDAVGMGLNLKIRRIVFESLHKWDGRQEIRLPTPQIKQIAGRAGRYGLHTPVSPSAPDLDPAEAADAQSAGDVLGEATTLDAVDLPILQDAMKQPTVQVTQASLSAPFDSFKALFALLPPTTPLSRIFALSRAITRTKPHYRATGTVQLGEVGDKIAAVKPLTFFERYTFGLAPVNTRDALVVDTLVRFAESYARGEKILMDQWGDEMGIYDLLDRVADAAAQQELARRESSSSSPQPDWKPTAAALLTRRQAAVFTPQMLQSLESYHRCLTLYLWLSYRLAPIFCDQPAARELRNRVEKAIETALAGIRFERVDRSRGAKRNKARFAAQEPTPTEEAGRPLDFLSMLEKQV</sequence>
<evidence type="ECO:0000256" key="5">
    <source>
        <dbReference type="ARBA" id="ARBA00022741"/>
    </source>
</evidence>
<evidence type="ECO:0000256" key="2">
    <source>
        <dbReference type="ARBA" id="ARBA00001946"/>
    </source>
</evidence>
<keyword evidence="7 14" id="KW-0347">Helicase</keyword>
<dbReference type="Proteomes" id="UP000777482">
    <property type="component" value="Unassembled WGS sequence"/>
</dbReference>
<comment type="cofactor">
    <cofactor evidence="2">
        <name>Mg(2+)</name>
        <dbReference type="ChEBI" id="CHEBI:18420"/>
    </cofactor>
</comment>
<feature type="region of interest" description="Disordered" evidence="12">
    <location>
        <begin position="25"/>
        <end position="82"/>
    </location>
</feature>
<dbReference type="PANTHER" id="PTHR12131:SF1">
    <property type="entry name" value="ATP-DEPENDENT RNA HELICASE SUPV3L1, MITOCHONDRIAL-RELATED"/>
    <property type="match status" value="1"/>
</dbReference>
<evidence type="ECO:0000259" key="13">
    <source>
        <dbReference type="PROSITE" id="PS51194"/>
    </source>
</evidence>
<keyword evidence="15" id="KW-1185">Reference proteome</keyword>
<gene>
    <name evidence="14" type="primary">SUV3</name>
    <name evidence="14" type="ORF">C6P46_003739</name>
</gene>
<comment type="caution">
    <text evidence="14">The sequence shown here is derived from an EMBL/GenBank/DDBJ whole genome shotgun (WGS) entry which is preliminary data.</text>
</comment>
<dbReference type="GO" id="GO:0005524">
    <property type="term" value="F:ATP binding"/>
    <property type="evidence" value="ECO:0007669"/>
    <property type="project" value="UniProtKB-KW"/>
</dbReference>
<keyword evidence="6" id="KW-0378">Hydrolase</keyword>
<organism evidence="14 15">
    <name type="scientific">Rhodotorula mucilaginosa</name>
    <name type="common">Yeast</name>
    <name type="synonym">Rhodotorula rubra</name>
    <dbReference type="NCBI Taxonomy" id="5537"/>
    <lineage>
        <taxon>Eukaryota</taxon>
        <taxon>Fungi</taxon>
        <taxon>Dikarya</taxon>
        <taxon>Basidiomycota</taxon>
        <taxon>Pucciniomycotina</taxon>
        <taxon>Microbotryomycetes</taxon>
        <taxon>Sporidiobolales</taxon>
        <taxon>Sporidiobolaceae</taxon>
        <taxon>Rhodotorula</taxon>
    </lineage>
</organism>
<protein>
    <recommendedName>
        <fullName evidence="4">RNA helicase</fullName>
        <ecNumber evidence="4">3.6.4.13</ecNumber>
    </recommendedName>
</protein>
<dbReference type="AlphaFoldDB" id="A0A9P7B767"/>
<dbReference type="CDD" id="cd17913">
    <property type="entry name" value="DEXQc_Suv3"/>
    <property type="match status" value="1"/>
</dbReference>
<feature type="domain" description="Helicase C-terminal" evidence="13">
    <location>
        <begin position="358"/>
        <end position="562"/>
    </location>
</feature>
<accession>A0A9P7B767</accession>
<proteinExistence type="predicted"/>
<dbReference type="InterPro" id="IPR050699">
    <property type="entry name" value="RNA-DNA_Helicase"/>
</dbReference>
<dbReference type="InterPro" id="IPR044774">
    <property type="entry name" value="Suv3_DEXQc"/>
</dbReference>
<evidence type="ECO:0000256" key="12">
    <source>
        <dbReference type="SAM" id="MobiDB-lite"/>
    </source>
</evidence>
<name>A0A9P7B767_RHOMI</name>
<evidence type="ECO:0000256" key="9">
    <source>
        <dbReference type="ARBA" id="ARBA00022946"/>
    </source>
</evidence>
<reference evidence="14 15" key="1">
    <citation type="submission" date="2020-11" db="EMBL/GenBank/DDBJ databases">
        <title>Kefir isolates.</title>
        <authorList>
            <person name="Marcisauskas S."/>
            <person name="Kim Y."/>
            <person name="Blasche S."/>
        </authorList>
    </citation>
    <scope>NUCLEOTIDE SEQUENCE [LARGE SCALE GENOMIC DNA]</scope>
    <source>
        <strain evidence="14 15">KR</strain>
    </source>
</reference>
<dbReference type="GO" id="GO:0016787">
    <property type="term" value="F:hydrolase activity"/>
    <property type="evidence" value="ECO:0007669"/>
    <property type="project" value="UniProtKB-KW"/>
</dbReference>
<dbReference type="Gene3D" id="1.20.58.1080">
    <property type="match status" value="1"/>
</dbReference>
<dbReference type="PROSITE" id="PS51194">
    <property type="entry name" value="HELICASE_CTER"/>
    <property type="match status" value="1"/>
</dbReference>
<evidence type="ECO:0000256" key="10">
    <source>
        <dbReference type="ARBA" id="ARBA00023128"/>
    </source>
</evidence>
<feature type="region of interest" description="Disordered" evidence="12">
    <location>
        <begin position="507"/>
        <end position="527"/>
    </location>
</feature>
<dbReference type="InterPro" id="IPR001650">
    <property type="entry name" value="Helicase_C-like"/>
</dbReference>
<keyword evidence="9" id="KW-0809">Transit peptide</keyword>
<dbReference type="SMART" id="SM00490">
    <property type="entry name" value="HELICc"/>
    <property type="match status" value="1"/>
</dbReference>
<evidence type="ECO:0000256" key="8">
    <source>
        <dbReference type="ARBA" id="ARBA00022840"/>
    </source>
</evidence>
<dbReference type="FunFam" id="3.40.50.300:FF:000957">
    <property type="entry name" value="ATP-dependent RNA helicase SUV3L, mitochondrial"/>
    <property type="match status" value="1"/>
</dbReference>
<evidence type="ECO:0000256" key="4">
    <source>
        <dbReference type="ARBA" id="ARBA00012552"/>
    </source>
</evidence>
<feature type="compositionally biased region" description="Gly residues" evidence="12">
    <location>
        <begin position="64"/>
        <end position="75"/>
    </location>
</feature>
<dbReference type="EMBL" id="PUHQ01000031">
    <property type="protein sequence ID" value="KAG0661848.1"/>
    <property type="molecule type" value="Genomic_DNA"/>
</dbReference>
<dbReference type="SUPFAM" id="SSF52540">
    <property type="entry name" value="P-loop containing nucleoside triphosphate hydrolases"/>
    <property type="match status" value="1"/>
</dbReference>
<evidence type="ECO:0000256" key="11">
    <source>
        <dbReference type="ARBA" id="ARBA00047984"/>
    </source>
</evidence>
<dbReference type="CDD" id="cd18805">
    <property type="entry name" value="SF2_C_suv3"/>
    <property type="match status" value="1"/>
</dbReference>
<evidence type="ECO:0000313" key="15">
    <source>
        <dbReference type="Proteomes" id="UP000777482"/>
    </source>
</evidence>
<feature type="compositionally biased region" description="Low complexity" evidence="12">
    <location>
        <begin position="512"/>
        <end position="524"/>
    </location>
</feature>